<proteinExistence type="predicted"/>
<reference evidence="2" key="1">
    <citation type="submission" date="2022-10" db="EMBL/GenBank/DDBJ databases">
        <title>The complete genomes of actinobacterial strains from the NBC collection.</title>
        <authorList>
            <person name="Joergensen T.S."/>
            <person name="Alvarez Arevalo M."/>
            <person name="Sterndorff E.B."/>
            <person name="Faurdal D."/>
            <person name="Vuksanovic O."/>
            <person name="Mourched A.-S."/>
            <person name="Charusanti P."/>
            <person name="Shaw S."/>
            <person name="Blin K."/>
            <person name="Weber T."/>
        </authorList>
    </citation>
    <scope>NUCLEOTIDE SEQUENCE</scope>
    <source>
        <strain evidence="2">NBC 00180</strain>
    </source>
</reference>
<evidence type="ECO:0000313" key="2">
    <source>
        <dbReference type="EMBL" id="WTP87390.1"/>
    </source>
</evidence>
<dbReference type="EMBL" id="CP108140">
    <property type="protein sequence ID" value="WTP87390.1"/>
    <property type="molecule type" value="Genomic_DNA"/>
</dbReference>
<evidence type="ECO:0000256" key="1">
    <source>
        <dbReference type="SAM" id="Phobius"/>
    </source>
</evidence>
<keyword evidence="1" id="KW-0472">Membrane</keyword>
<feature type="transmembrane region" description="Helical" evidence="1">
    <location>
        <begin position="25"/>
        <end position="50"/>
    </location>
</feature>
<dbReference type="AlphaFoldDB" id="A0AAU1HXS1"/>
<accession>A0AAU1HXS1</accession>
<sequence>MGFALLAIAWALAHRRSLRMLRMTAAGAGLGCALLPVLFAMLMAMAMAMASG</sequence>
<protein>
    <submittedName>
        <fullName evidence="2">Uncharacterized protein</fullName>
    </submittedName>
</protein>
<organism evidence="2">
    <name type="scientific">Streptomyces sp. NBC_00180</name>
    <dbReference type="NCBI Taxonomy" id="2903632"/>
    <lineage>
        <taxon>Bacteria</taxon>
        <taxon>Bacillati</taxon>
        <taxon>Actinomycetota</taxon>
        <taxon>Actinomycetes</taxon>
        <taxon>Kitasatosporales</taxon>
        <taxon>Streptomycetaceae</taxon>
        <taxon>Streptomyces</taxon>
    </lineage>
</organism>
<keyword evidence="1" id="KW-1133">Transmembrane helix</keyword>
<keyword evidence="1" id="KW-0812">Transmembrane</keyword>
<name>A0AAU1HXS1_9ACTN</name>
<gene>
    <name evidence="2" type="ORF">OG477_19300</name>
</gene>